<dbReference type="EMBL" id="MCFJ01000006">
    <property type="protein sequence ID" value="ORY64828.1"/>
    <property type="molecule type" value="Genomic_DNA"/>
</dbReference>
<dbReference type="AlphaFoldDB" id="A0A1Y2DZW8"/>
<dbReference type="Gene3D" id="3.40.50.1820">
    <property type="entry name" value="alpha/beta hydrolase"/>
    <property type="match status" value="1"/>
</dbReference>
<dbReference type="STRING" id="1141098.A0A1Y2DZW8"/>
<dbReference type="InParanoid" id="A0A1Y2DZW8"/>
<evidence type="ECO:0000313" key="4">
    <source>
        <dbReference type="Proteomes" id="UP000193689"/>
    </source>
</evidence>
<evidence type="ECO:0000256" key="1">
    <source>
        <dbReference type="SAM" id="MobiDB-lite"/>
    </source>
</evidence>
<gene>
    <name evidence="3" type="ORF">BCR38DRAFT_457149</name>
</gene>
<reference evidence="3 4" key="1">
    <citation type="submission" date="2016-07" db="EMBL/GenBank/DDBJ databases">
        <title>Pervasive Adenine N6-methylation of Active Genes in Fungi.</title>
        <authorList>
            <consortium name="DOE Joint Genome Institute"/>
            <person name="Mondo S.J."/>
            <person name="Dannebaum R.O."/>
            <person name="Kuo R.C."/>
            <person name="Labutti K."/>
            <person name="Haridas S."/>
            <person name="Kuo A."/>
            <person name="Salamov A."/>
            <person name="Ahrendt S.R."/>
            <person name="Lipzen A."/>
            <person name="Sullivan W."/>
            <person name="Andreopoulos W.B."/>
            <person name="Clum A."/>
            <person name="Lindquist E."/>
            <person name="Daum C."/>
            <person name="Ramamoorthy G.K."/>
            <person name="Gryganskyi A."/>
            <person name="Culley D."/>
            <person name="Magnuson J.K."/>
            <person name="James T.Y."/>
            <person name="O'Malley M.A."/>
            <person name="Stajich J.E."/>
            <person name="Spatafora J.W."/>
            <person name="Visel A."/>
            <person name="Grigoriev I.V."/>
        </authorList>
    </citation>
    <scope>NUCLEOTIDE SEQUENCE [LARGE SCALE GENOMIC DNA]</scope>
    <source>
        <strain evidence="3 4">CBS 129021</strain>
    </source>
</reference>
<sequence length="255" mass="28446">MPSDTKFHSCTTGHLHEGTPTGKMKSIRGIQTYYATSANGSARNAIIIFTDVMGHNFVNAQLVADNFASNGFFTVMPDLFRGDAVTLNRSDSFDLMNWLKNHPPEQIIPIIKVVMKEMREVARCQHIFGVGYCIGAKYLLRALQPGVLDAGFIAHPTHLAHEEILGINGPLSVAAATNDDTFTTHKRHEMEMLLEKTKQPYQMNLFSGVGHGFAVRGKTKDPHGRFAKERALSQAVQWFKYFLNMKKHEPARASS</sequence>
<accession>A0A1Y2DZW8</accession>
<dbReference type="FunCoup" id="A0A1Y2DZW8">
    <property type="interactions" value="244"/>
</dbReference>
<feature type="domain" description="Dienelactone hydrolase" evidence="2">
    <location>
        <begin position="30"/>
        <end position="242"/>
    </location>
</feature>
<protein>
    <submittedName>
        <fullName evidence="3">Dienelactone hydrolase family protein</fullName>
    </submittedName>
</protein>
<dbReference type="Proteomes" id="UP000193689">
    <property type="component" value="Unassembled WGS sequence"/>
</dbReference>
<dbReference type="InterPro" id="IPR002925">
    <property type="entry name" value="Dienelactn_hydro"/>
</dbReference>
<keyword evidence="4" id="KW-1185">Reference proteome</keyword>
<keyword evidence="3" id="KW-0378">Hydrolase</keyword>
<comment type="caution">
    <text evidence="3">The sequence shown here is derived from an EMBL/GenBank/DDBJ whole genome shotgun (WGS) entry which is preliminary data.</text>
</comment>
<dbReference type="OrthoDB" id="17560at2759"/>
<dbReference type="SUPFAM" id="SSF53474">
    <property type="entry name" value="alpha/beta-Hydrolases"/>
    <property type="match status" value="1"/>
</dbReference>
<proteinExistence type="predicted"/>
<dbReference type="InterPro" id="IPR029058">
    <property type="entry name" value="AB_hydrolase_fold"/>
</dbReference>
<organism evidence="3 4">
    <name type="scientific">Pseudomassariella vexata</name>
    <dbReference type="NCBI Taxonomy" id="1141098"/>
    <lineage>
        <taxon>Eukaryota</taxon>
        <taxon>Fungi</taxon>
        <taxon>Dikarya</taxon>
        <taxon>Ascomycota</taxon>
        <taxon>Pezizomycotina</taxon>
        <taxon>Sordariomycetes</taxon>
        <taxon>Xylariomycetidae</taxon>
        <taxon>Amphisphaeriales</taxon>
        <taxon>Pseudomassariaceae</taxon>
        <taxon>Pseudomassariella</taxon>
    </lineage>
</organism>
<dbReference type="PANTHER" id="PTHR17630">
    <property type="entry name" value="DIENELACTONE HYDROLASE"/>
    <property type="match status" value="1"/>
</dbReference>
<name>A0A1Y2DZW8_9PEZI</name>
<dbReference type="GeneID" id="63778219"/>
<dbReference type="RefSeq" id="XP_040715981.1">
    <property type="nucleotide sequence ID" value="XM_040862007.1"/>
</dbReference>
<dbReference type="GO" id="GO:0016787">
    <property type="term" value="F:hydrolase activity"/>
    <property type="evidence" value="ECO:0007669"/>
    <property type="project" value="UniProtKB-KW"/>
</dbReference>
<evidence type="ECO:0000313" key="3">
    <source>
        <dbReference type="EMBL" id="ORY64828.1"/>
    </source>
</evidence>
<dbReference type="Pfam" id="PF01738">
    <property type="entry name" value="DLH"/>
    <property type="match status" value="1"/>
</dbReference>
<evidence type="ECO:0000259" key="2">
    <source>
        <dbReference type="Pfam" id="PF01738"/>
    </source>
</evidence>
<dbReference type="PANTHER" id="PTHR17630:SF44">
    <property type="entry name" value="PROTEIN AIM2"/>
    <property type="match status" value="1"/>
</dbReference>
<feature type="region of interest" description="Disordered" evidence="1">
    <location>
        <begin position="1"/>
        <end position="23"/>
    </location>
</feature>